<reference evidence="2 3" key="1">
    <citation type="submission" date="2019-07" db="EMBL/GenBank/DDBJ databases">
        <title>Sphingomonas AE3 Genome sequencing and assembly.</title>
        <authorList>
            <person name="Kim H."/>
        </authorList>
    </citation>
    <scope>NUCLEOTIDE SEQUENCE [LARGE SCALE GENOMIC DNA]</scope>
    <source>
        <strain evidence="2 3">AE3</strain>
    </source>
</reference>
<dbReference type="Pfam" id="PF14026">
    <property type="entry name" value="SCO4226-like"/>
    <property type="match status" value="1"/>
</dbReference>
<proteinExistence type="predicted"/>
<dbReference type="AlphaFoldDB" id="A0A516IPY6"/>
<dbReference type="Gene3D" id="3.30.70.3090">
    <property type="entry name" value="ORF SCO4226, nickel-binding ferredoxin-like monomer"/>
    <property type="match status" value="1"/>
</dbReference>
<dbReference type="InterPro" id="IPR042557">
    <property type="entry name" value="SCO4226"/>
</dbReference>
<dbReference type="Gene3D" id="3.30.70.1230">
    <property type="entry name" value="Nucleotide cyclase"/>
    <property type="match status" value="1"/>
</dbReference>
<dbReference type="InterPro" id="IPR029787">
    <property type="entry name" value="Nucleotide_cyclase"/>
</dbReference>
<sequence>MPPQGPRGNWREGRIPVWVHGAGGPMPLYLDIHQCDGATAEDIATAHLADLKVQDQYAVNYRKYWFNQQCGKLFCLVEAPSAEAAHCVHQQAHGLVAEKMIEVDPDLLDGFLGSDAPNGAGAALMPDQPARLDPGVRTVMFTDIVGSTEITSLHGDDAGMELLSTHDRVVREALEAHRGGEIKHTGDGIMAVFVSAVCAVRSACQIQAELGRHNATGPAFPVTVRVGIASGEPIDQADDLFGQTVQLAARLCSRAEPGQILVSNVVADLCIGKNLRFSDAGEFELKGIRGRVPTRAVEIAC</sequence>
<dbReference type="SUPFAM" id="SSF55073">
    <property type="entry name" value="Nucleotide cyclase"/>
    <property type="match status" value="1"/>
</dbReference>
<dbReference type="Pfam" id="PF00211">
    <property type="entry name" value="Guanylate_cyc"/>
    <property type="match status" value="1"/>
</dbReference>
<feature type="domain" description="Guanylate cyclase" evidence="1">
    <location>
        <begin position="138"/>
        <end position="252"/>
    </location>
</feature>
<evidence type="ECO:0000313" key="2">
    <source>
        <dbReference type="EMBL" id="QDP18939.1"/>
    </source>
</evidence>
<dbReference type="GO" id="GO:0006171">
    <property type="term" value="P:cAMP biosynthetic process"/>
    <property type="evidence" value="ECO:0007669"/>
    <property type="project" value="TreeGrafter"/>
</dbReference>
<gene>
    <name evidence="2" type="ORF">FMM02_02555</name>
</gene>
<dbReference type="SMART" id="SM00044">
    <property type="entry name" value="CYCc"/>
    <property type="match status" value="1"/>
</dbReference>
<dbReference type="InterPro" id="IPR025336">
    <property type="entry name" value="SCO4226-like"/>
</dbReference>
<dbReference type="PANTHER" id="PTHR43081">
    <property type="entry name" value="ADENYLATE CYCLASE, TERMINAL-DIFFERENTIATION SPECIFIC-RELATED"/>
    <property type="match status" value="1"/>
</dbReference>
<dbReference type="InterPro" id="IPR001054">
    <property type="entry name" value="A/G_cyclase"/>
</dbReference>
<dbReference type="PROSITE" id="PS50125">
    <property type="entry name" value="GUANYLATE_CYCLASE_2"/>
    <property type="match status" value="1"/>
</dbReference>
<dbReference type="Proteomes" id="UP000321857">
    <property type="component" value="Chromosome"/>
</dbReference>
<protein>
    <submittedName>
        <fullName evidence="2">DUF4242 domain-containing protein</fullName>
    </submittedName>
</protein>
<organism evidence="2 3">
    <name type="scientific">Sphingomonas xanthus</name>
    <dbReference type="NCBI Taxonomy" id="2594473"/>
    <lineage>
        <taxon>Bacteria</taxon>
        <taxon>Pseudomonadati</taxon>
        <taxon>Pseudomonadota</taxon>
        <taxon>Alphaproteobacteria</taxon>
        <taxon>Sphingomonadales</taxon>
        <taxon>Sphingomonadaceae</taxon>
        <taxon>Sphingomonas</taxon>
    </lineage>
</organism>
<evidence type="ECO:0000259" key="1">
    <source>
        <dbReference type="PROSITE" id="PS50125"/>
    </source>
</evidence>
<dbReference type="PANTHER" id="PTHR43081:SF19">
    <property type="entry name" value="PH-SENSITIVE ADENYLATE CYCLASE RV1264"/>
    <property type="match status" value="1"/>
</dbReference>
<dbReference type="KEGG" id="sxa:FMM02_02555"/>
<accession>A0A516IPY6</accession>
<dbReference type="EMBL" id="CP041659">
    <property type="protein sequence ID" value="QDP18939.1"/>
    <property type="molecule type" value="Genomic_DNA"/>
</dbReference>
<dbReference type="GO" id="GO:0035556">
    <property type="term" value="P:intracellular signal transduction"/>
    <property type="evidence" value="ECO:0007669"/>
    <property type="project" value="InterPro"/>
</dbReference>
<name>A0A516IPY6_9SPHN</name>
<dbReference type="InterPro" id="IPR050697">
    <property type="entry name" value="Adenylyl/Guanylyl_Cyclase_3/4"/>
</dbReference>
<dbReference type="GO" id="GO:0004016">
    <property type="term" value="F:adenylate cyclase activity"/>
    <property type="evidence" value="ECO:0007669"/>
    <property type="project" value="UniProtKB-ARBA"/>
</dbReference>
<keyword evidence="3" id="KW-1185">Reference proteome</keyword>
<dbReference type="CDD" id="cd07302">
    <property type="entry name" value="CHD"/>
    <property type="match status" value="1"/>
</dbReference>
<evidence type="ECO:0000313" key="3">
    <source>
        <dbReference type="Proteomes" id="UP000321857"/>
    </source>
</evidence>
<dbReference type="OrthoDB" id="27092at2"/>